<name>A0ABR2QUB2_9ROSI</name>
<comment type="caution">
    <text evidence="1">The sequence shown here is derived from an EMBL/GenBank/DDBJ whole genome shotgun (WGS) entry which is preliminary data.</text>
</comment>
<dbReference type="EMBL" id="JBBPBN010000031">
    <property type="protein sequence ID" value="KAK9004057.1"/>
    <property type="molecule type" value="Genomic_DNA"/>
</dbReference>
<evidence type="ECO:0000313" key="2">
    <source>
        <dbReference type="Proteomes" id="UP001396334"/>
    </source>
</evidence>
<reference evidence="1 2" key="1">
    <citation type="journal article" date="2024" name="G3 (Bethesda)">
        <title>Genome assembly of Hibiscus sabdariffa L. provides insights into metabolisms of medicinal natural products.</title>
        <authorList>
            <person name="Kim T."/>
        </authorList>
    </citation>
    <scope>NUCLEOTIDE SEQUENCE [LARGE SCALE GENOMIC DNA]</scope>
    <source>
        <strain evidence="1">TK-2024</strain>
        <tissue evidence="1">Old leaves</tissue>
    </source>
</reference>
<keyword evidence="2" id="KW-1185">Reference proteome</keyword>
<dbReference type="Proteomes" id="UP001396334">
    <property type="component" value="Unassembled WGS sequence"/>
</dbReference>
<evidence type="ECO:0000313" key="1">
    <source>
        <dbReference type="EMBL" id="KAK9004057.1"/>
    </source>
</evidence>
<sequence length="182" mass="20649">MPLMSSFFGKEHQDVEGWSNNDVNRLMGDIELMGVGLDDSIIKTNEKSGAKFVGNMDHVEILKENKSGNDPSWVQAVLKQVDGDKVLLEEDDVGLVTNGKAFECPNSGPLLSHDPKKVLDLHEEEMISPLGYGYRDENNVLLFFECRFAVCSLDSHKFLEEVDLGLWRNVARRFREHSNYFL</sequence>
<accession>A0ABR2QUB2</accession>
<proteinExistence type="predicted"/>
<gene>
    <name evidence="1" type="ORF">V6N11_001871</name>
</gene>
<protein>
    <submittedName>
        <fullName evidence="1">Uncharacterized protein</fullName>
    </submittedName>
</protein>
<organism evidence="1 2">
    <name type="scientific">Hibiscus sabdariffa</name>
    <name type="common">roselle</name>
    <dbReference type="NCBI Taxonomy" id="183260"/>
    <lineage>
        <taxon>Eukaryota</taxon>
        <taxon>Viridiplantae</taxon>
        <taxon>Streptophyta</taxon>
        <taxon>Embryophyta</taxon>
        <taxon>Tracheophyta</taxon>
        <taxon>Spermatophyta</taxon>
        <taxon>Magnoliopsida</taxon>
        <taxon>eudicotyledons</taxon>
        <taxon>Gunneridae</taxon>
        <taxon>Pentapetalae</taxon>
        <taxon>rosids</taxon>
        <taxon>malvids</taxon>
        <taxon>Malvales</taxon>
        <taxon>Malvaceae</taxon>
        <taxon>Malvoideae</taxon>
        <taxon>Hibiscus</taxon>
    </lineage>
</organism>